<accession>A0A0A2G5E0</accession>
<dbReference type="NCBIfam" id="TIGR01357">
    <property type="entry name" value="aroB"/>
    <property type="match status" value="1"/>
</dbReference>
<comment type="similarity">
    <text evidence="7">Belongs to the sugar phosphate cyclases superfamily. Dehydroquinate synthase family.</text>
</comment>
<comment type="cofactor">
    <cofactor evidence="3">
        <name>Co(2+)</name>
        <dbReference type="ChEBI" id="CHEBI:48828"/>
    </cofactor>
</comment>
<evidence type="ECO:0000313" key="24">
    <source>
        <dbReference type="Proteomes" id="UP000030134"/>
    </source>
</evidence>
<sequence>MNQEALMTLQSEGFDRMLLLEDADMALASEPLLTPLYQIISSEDRLRIKAGEEHKAFASLTQILDWLLERRATRYTILLIAGGGALLDMGGFAAAIYKRGIPTVYIPTTLLAMVDASIGGKTAIDYKGVKNLIGAFSLPHRVIVDPLFLRTLDSRELIAGYWELVKHALLSGKEAWYAILSFDPINRTAPWSDIIQTSIETKQVYVSTDLYDLGVRQYLNLGHTIGHALEAYSHKVATPNRPPLRHGEAVLIGLICELYIAHARTSFPIEPVRQLISLAKELQSPYLFSCKEYGTLIEYMYADKKNKGDKVTIIALEELGKPLRIEISEEEIKESFDFYREIFGQ</sequence>
<dbReference type="GO" id="GO:0046872">
    <property type="term" value="F:metal ion binding"/>
    <property type="evidence" value="ECO:0007669"/>
    <property type="project" value="UniProtKB-KW"/>
</dbReference>
<keyword evidence="15" id="KW-0520">NAD</keyword>
<dbReference type="InterPro" id="IPR016037">
    <property type="entry name" value="DHQ_synth_AroB"/>
</dbReference>
<gene>
    <name evidence="23" type="ORF">HQ36_06850</name>
</gene>
<keyword evidence="16" id="KW-0057">Aromatic amino acid biosynthesis</keyword>
<evidence type="ECO:0000256" key="14">
    <source>
        <dbReference type="ARBA" id="ARBA00022833"/>
    </source>
</evidence>
<dbReference type="GO" id="GO:0008652">
    <property type="term" value="P:amino acid biosynthetic process"/>
    <property type="evidence" value="ECO:0007669"/>
    <property type="project" value="UniProtKB-KW"/>
</dbReference>
<evidence type="ECO:0000256" key="6">
    <source>
        <dbReference type="ARBA" id="ARBA00004661"/>
    </source>
</evidence>
<dbReference type="Gene3D" id="3.40.50.1970">
    <property type="match status" value="1"/>
</dbReference>
<evidence type="ECO:0000256" key="11">
    <source>
        <dbReference type="ARBA" id="ARBA00022605"/>
    </source>
</evidence>
<dbReference type="SUPFAM" id="SSF56796">
    <property type="entry name" value="Dehydroquinate synthase-like"/>
    <property type="match status" value="1"/>
</dbReference>
<evidence type="ECO:0000256" key="16">
    <source>
        <dbReference type="ARBA" id="ARBA00023141"/>
    </source>
</evidence>
<evidence type="ECO:0000256" key="2">
    <source>
        <dbReference type="ARBA" id="ARBA00001911"/>
    </source>
</evidence>
<dbReference type="Proteomes" id="UP000030134">
    <property type="component" value="Unassembled WGS sequence"/>
</dbReference>
<dbReference type="PANTHER" id="PTHR43622">
    <property type="entry name" value="3-DEHYDROQUINATE SYNTHASE"/>
    <property type="match status" value="1"/>
</dbReference>
<protein>
    <recommendedName>
        <fullName evidence="9 19">3-dehydroquinate synthase</fullName>
        <ecNumber evidence="8 19">4.2.3.4</ecNumber>
    </recommendedName>
</protein>
<dbReference type="AlphaFoldDB" id="A0A0A2G5E0"/>
<dbReference type="GO" id="GO:0009073">
    <property type="term" value="P:aromatic amino acid family biosynthetic process"/>
    <property type="evidence" value="ECO:0007669"/>
    <property type="project" value="UniProtKB-KW"/>
</dbReference>
<evidence type="ECO:0000256" key="13">
    <source>
        <dbReference type="ARBA" id="ARBA00022741"/>
    </source>
</evidence>
<dbReference type="GO" id="GO:0000166">
    <property type="term" value="F:nucleotide binding"/>
    <property type="evidence" value="ECO:0007669"/>
    <property type="project" value="UniProtKB-KW"/>
</dbReference>
<keyword evidence="20" id="KW-1133">Transmembrane helix</keyword>
<comment type="catalytic activity">
    <reaction evidence="1">
        <text>7-phospho-2-dehydro-3-deoxy-D-arabino-heptonate = 3-dehydroquinate + phosphate</text>
        <dbReference type="Rhea" id="RHEA:21968"/>
        <dbReference type="ChEBI" id="CHEBI:32364"/>
        <dbReference type="ChEBI" id="CHEBI:43474"/>
        <dbReference type="ChEBI" id="CHEBI:58394"/>
        <dbReference type="EC" id="4.2.3.4"/>
    </reaction>
</comment>
<dbReference type="EMBL" id="JQZW01000012">
    <property type="protein sequence ID" value="KGN97590.1"/>
    <property type="molecule type" value="Genomic_DNA"/>
</dbReference>
<evidence type="ECO:0000313" key="23">
    <source>
        <dbReference type="EMBL" id="KGN97590.1"/>
    </source>
</evidence>
<evidence type="ECO:0000256" key="7">
    <source>
        <dbReference type="ARBA" id="ARBA00005412"/>
    </source>
</evidence>
<dbReference type="EC" id="4.2.3.4" evidence="8 19"/>
<dbReference type="InterPro" id="IPR030960">
    <property type="entry name" value="DHQS/DOIS_N"/>
</dbReference>
<comment type="caution">
    <text evidence="23">The sequence shown here is derived from an EMBL/GenBank/DDBJ whole genome shotgun (WGS) entry which is preliminary data.</text>
</comment>
<evidence type="ECO:0000256" key="10">
    <source>
        <dbReference type="ARBA" id="ARBA00022490"/>
    </source>
</evidence>
<dbReference type="GO" id="GO:0005737">
    <property type="term" value="C:cytoplasm"/>
    <property type="evidence" value="ECO:0007669"/>
    <property type="project" value="UniProtKB-SubCell"/>
</dbReference>
<evidence type="ECO:0000256" key="8">
    <source>
        <dbReference type="ARBA" id="ARBA00013031"/>
    </source>
</evidence>
<organism evidence="23 24">
    <name type="scientific">Porphyromonas gingivicanis</name>
    <dbReference type="NCBI Taxonomy" id="266762"/>
    <lineage>
        <taxon>Bacteria</taxon>
        <taxon>Pseudomonadati</taxon>
        <taxon>Bacteroidota</taxon>
        <taxon>Bacteroidia</taxon>
        <taxon>Bacteroidales</taxon>
        <taxon>Porphyromonadaceae</taxon>
        <taxon>Porphyromonas</taxon>
    </lineage>
</organism>
<dbReference type="PANTHER" id="PTHR43622:SF7">
    <property type="entry name" value="3-DEHYDROQUINATE SYNTHASE, CHLOROPLASTIC"/>
    <property type="match status" value="1"/>
</dbReference>
<keyword evidence="17" id="KW-0456">Lyase</keyword>
<evidence type="ECO:0000256" key="1">
    <source>
        <dbReference type="ARBA" id="ARBA00001393"/>
    </source>
</evidence>
<evidence type="ECO:0000256" key="17">
    <source>
        <dbReference type="ARBA" id="ARBA00023239"/>
    </source>
</evidence>
<dbReference type="CDD" id="cd08195">
    <property type="entry name" value="DHQS"/>
    <property type="match status" value="1"/>
</dbReference>
<evidence type="ECO:0000256" key="4">
    <source>
        <dbReference type="ARBA" id="ARBA00003485"/>
    </source>
</evidence>
<dbReference type="eggNOG" id="COG0337">
    <property type="taxonomic scope" value="Bacteria"/>
</dbReference>
<dbReference type="InterPro" id="IPR050071">
    <property type="entry name" value="Dehydroquinate_synthase"/>
</dbReference>
<evidence type="ECO:0000256" key="18">
    <source>
        <dbReference type="ARBA" id="ARBA00023285"/>
    </source>
</evidence>
<keyword evidence="10" id="KW-0963">Cytoplasm</keyword>
<evidence type="ECO:0000256" key="12">
    <source>
        <dbReference type="ARBA" id="ARBA00022723"/>
    </source>
</evidence>
<dbReference type="Gene3D" id="1.20.1090.10">
    <property type="entry name" value="Dehydroquinate synthase-like - alpha domain"/>
    <property type="match status" value="1"/>
</dbReference>
<evidence type="ECO:0000256" key="9">
    <source>
        <dbReference type="ARBA" id="ARBA00017684"/>
    </source>
</evidence>
<dbReference type="GO" id="GO:0009423">
    <property type="term" value="P:chorismate biosynthetic process"/>
    <property type="evidence" value="ECO:0007669"/>
    <property type="project" value="UniProtKB-UniRule"/>
</dbReference>
<evidence type="ECO:0000256" key="15">
    <source>
        <dbReference type="ARBA" id="ARBA00023027"/>
    </source>
</evidence>
<dbReference type="InterPro" id="IPR030963">
    <property type="entry name" value="DHQ_synth_fam"/>
</dbReference>
<dbReference type="STRING" id="266762.HQ36_06850"/>
<comment type="pathway">
    <text evidence="6">Metabolic intermediate biosynthesis; chorismate biosynthesis; chorismate from D-erythrose 4-phosphate and phosphoenolpyruvate: step 2/7.</text>
</comment>
<keyword evidence="14" id="KW-0862">Zinc</keyword>
<feature type="domain" description="3-dehydroquinate synthase C-terminal" evidence="22">
    <location>
        <begin position="160"/>
        <end position="306"/>
    </location>
</feature>
<keyword evidence="20" id="KW-0812">Transmembrane</keyword>
<name>A0A0A2G5E0_9PORP</name>
<keyword evidence="24" id="KW-1185">Reference proteome</keyword>
<comment type="function">
    <text evidence="4">Catalyzes the conversion of 3-deoxy-D-arabino-heptulosonate 7-phosphate (DAHP) to dehydroquinate (DHQ).</text>
</comment>
<dbReference type="PIRSF" id="PIRSF001455">
    <property type="entry name" value="DHQ_synth"/>
    <property type="match status" value="1"/>
</dbReference>
<dbReference type="Pfam" id="PF24621">
    <property type="entry name" value="DHQS_C"/>
    <property type="match status" value="1"/>
</dbReference>
<comment type="subcellular location">
    <subcellularLocation>
        <location evidence="5">Cytoplasm</location>
    </subcellularLocation>
</comment>
<evidence type="ECO:0000256" key="5">
    <source>
        <dbReference type="ARBA" id="ARBA00004496"/>
    </source>
</evidence>
<evidence type="ECO:0000259" key="21">
    <source>
        <dbReference type="Pfam" id="PF01761"/>
    </source>
</evidence>
<dbReference type="Pfam" id="PF01761">
    <property type="entry name" value="DHQ_synthase"/>
    <property type="match status" value="1"/>
</dbReference>
<evidence type="ECO:0000256" key="19">
    <source>
        <dbReference type="NCBIfam" id="TIGR01357"/>
    </source>
</evidence>
<keyword evidence="11" id="KW-0028">Amino-acid biosynthesis</keyword>
<feature type="domain" description="3-dehydroquinate synthase N-terminal" evidence="21">
    <location>
        <begin position="47"/>
        <end position="158"/>
    </location>
</feature>
<proteinExistence type="inferred from homology"/>
<keyword evidence="18" id="KW-0170">Cobalt</keyword>
<evidence type="ECO:0000256" key="20">
    <source>
        <dbReference type="SAM" id="Phobius"/>
    </source>
</evidence>
<evidence type="ECO:0000259" key="22">
    <source>
        <dbReference type="Pfam" id="PF24621"/>
    </source>
</evidence>
<reference evidence="23 24" key="1">
    <citation type="submission" date="2014-08" db="EMBL/GenBank/DDBJ databases">
        <title>Porphyromonas gingivicanis strain:COT-022_OH1391 Genome sequencing.</title>
        <authorList>
            <person name="Wallis C."/>
            <person name="Deusch O."/>
            <person name="O'Flynn C."/>
            <person name="Davis I."/>
            <person name="Jospin G."/>
            <person name="Darling A.E."/>
            <person name="Coil D.A."/>
            <person name="Alexiev A."/>
            <person name="Horsfall A."/>
            <person name="Kirkwood N."/>
            <person name="Harris S."/>
            <person name="Eisen J.A."/>
        </authorList>
    </citation>
    <scope>NUCLEOTIDE SEQUENCE [LARGE SCALE GENOMIC DNA]</scope>
    <source>
        <strain evidence="24">COT-022 OH1391</strain>
    </source>
</reference>
<evidence type="ECO:0000256" key="3">
    <source>
        <dbReference type="ARBA" id="ARBA00001941"/>
    </source>
</evidence>
<feature type="transmembrane region" description="Helical" evidence="20">
    <location>
        <begin position="75"/>
        <end position="97"/>
    </location>
</feature>
<keyword evidence="12" id="KW-0479">Metal-binding</keyword>
<dbReference type="GO" id="GO:0003856">
    <property type="term" value="F:3-dehydroquinate synthase activity"/>
    <property type="evidence" value="ECO:0007669"/>
    <property type="project" value="UniProtKB-UniRule"/>
</dbReference>
<keyword evidence="13" id="KW-0547">Nucleotide-binding</keyword>
<keyword evidence="20" id="KW-0472">Membrane</keyword>
<comment type="cofactor">
    <cofactor evidence="2">
        <name>NAD(+)</name>
        <dbReference type="ChEBI" id="CHEBI:57540"/>
    </cofactor>
</comment>
<dbReference type="InterPro" id="IPR056179">
    <property type="entry name" value="DHQS_C"/>
</dbReference>